<dbReference type="Pfam" id="PF13206">
    <property type="entry name" value="VSG_B"/>
    <property type="match status" value="1"/>
</dbReference>
<comment type="subcellular location">
    <subcellularLocation>
        <location evidence="2">Cell membrane</location>
        <topology evidence="2">Lipid-anchor</topology>
        <topology evidence="2">GPI-anchor</topology>
    </subcellularLocation>
</comment>
<feature type="compositionally biased region" description="Basic and acidic residues" evidence="9">
    <location>
        <begin position="421"/>
        <end position="444"/>
    </location>
</feature>
<reference evidence="13" key="2">
    <citation type="submission" date="2013-01" db="EMBL/GenBank/DDBJ databases">
        <authorList>
            <person name="Hall J.P.J."/>
            <person name="Barry J.D."/>
        </authorList>
    </citation>
    <scope>NUCLEOTIDE SEQUENCE</scope>
    <source>
        <strain evidence="13">TREU927/4 GUTat 10.1</strain>
    </source>
</reference>
<dbReference type="Pfam" id="PF10659">
    <property type="entry name" value="Trypan_glycop_C"/>
    <property type="match status" value="1"/>
</dbReference>
<dbReference type="AlphaFoldDB" id="S5FUR3"/>
<feature type="signal peptide" evidence="10">
    <location>
        <begin position="1"/>
        <end position="36"/>
    </location>
</feature>
<accession>S5FUR3</accession>
<dbReference type="VEuPathDB" id="TriTrypDB:Tb927.11.18470"/>
<dbReference type="GO" id="GO:0098552">
    <property type="term" value="C:side of membrane"/>
    <property type="evidence" value="ECO:0007669"/>
    <property type="project" value="UniProtKB-KW"/>
</dbReference>
<organism evidence="13">
    <name type="scientific">Trypanosoma brucei</name>
    <dbReference type="NCBI Taxonomy" id="5691"/>
    <lineage>
        <taxon>Eukaryota</taxon>
        <taxon>Discoba</taxon>
        <taxon>Euglenozoa</taxon>
        <taxon>Kinetoplastea</taxon>
        <taxon>Metakinetoplastina</taxon>
        <taxon>Trypanosomatida</taxon>
        <taxon>Trypanosomatidae</taxon>
        <taxon>Trypanosoma</taxon>
    </lineage>
</organism>
<name>S5FUR3_9TRYP</name>
<sequence length="552" mass="57918">MTVSRSAIAPPNQSGLLRAQPMLLITLAATAALLTARPVSSAGPSAGQNRQTFGFLCGLVLAAELDNQKIEPSNAAMAAATNAAHISTILAQPDAIAKLQAVINKTPSGPSGDDQLPDSCKGDKAEACRQAARWLASLPDAERQKVIHAATDGRGFKQKINDTVNAIKKLDLPGRGLASSPQTIDVAAKLRLAVYGTEGPIPKKPTIAAQTNRQTSCGQANTAPATAASKTVVATIACLCASDSNSGATNTGCYETSTGAQAFDGTANDIQDWDKILTECKAVHPNYQKLGYTQLPSVLSALRAELYAAKGSGEDKIGILGAIQGAGSGACDGEHGNNKGACASFRTGANKVTLPTWLTELTNAIAAVDQQKAQTKNAIIAEAQVHALNETLTTLLNLNAMEALKQPTQSPTQAAQTPSGDSKKQQEEAEEKCKKLDKKTDCNQHKNPKCKWTKPDVETGNHCELNETKAEKQATQTGGNAGTTTAVKCSDYGSKDKCEEVNKGKDKPVCGWRIGKEGEDDKDTEKCRNGSFLVNNKFALSVVSAAFVTLLF</sequence>
<dbReference type="VEuPathDB" id="TriTrypDB:Tb1125.Tb10.v4.0152"/>
<keyword evidence="3" id="KW-1003">Cell membrane</keyword>
<evidence type="ECO:0000256" key="7">
    <source>
        <dbReference type="ARBA" id="ARBA00023180"/>
    </source>
</evidence>
<evidence type="ECO:0000256" key="3">
    <source>
        <dbReference type="ARBA" id="ARBA00022475"/>
    </source>
</evidence>
<feature type="region of interest" description="Disordered" evidence="9">
    <location>
        <begin position="405"/>
        <end position="455"/>
    </location>
</feature>
<keyword evidence="7" id="KW-0325">Glycoprotein</keyword>
<evidence type="ECO:0000256" key="10">
    <source>
        <dbReference type="SAM" id="SignalP"/>
    </source>
</evidence>
<evidence type="ECO:0000256" key="8">
    <source>
        <dbReference type="ARBA" id="ARBA00023288"/>
    </source>
</evidence>
<comment type="function">
    <text evidence="1">VSG forms a coat on the surface of the parasite. The trypanosome evades the immune response of the host by expressing a series of antigenically distinct VSGs from an estimated 1000 VSG genes.</text>
</comment>
<protein>
    <submittedName>
        <fullName evidence="13">Variant surface glycoprotein</fullName>
    </submittedName>
</protein>
<evidence type="ECO:0000256" key="4">
    <source>
        <dbReference type="ARBA" id="ARBA00022622"/>
    </source>
</evidence>
<gene>
    <name evidence="13" type="primary">VSG</name>
</gene>
<feature type="chain" id="PRO_5004536031" evidence="10">
    <location>
        <begin position="37"/>
        <end position="552"/>
    </location>
</feature>
<dbReference type="GO" id="GO:0005886">
    <property type="term" value="C:plasma membrane"/>
    <property type="evidence" value="ECO:0007669"/>
    <property type="project" value="UniProtKB-SubCell"/>
</dbReference>
<dbReference type="EMBL" id="KC434500">
    <property type="protein sequence ID" value="AGQ49844.1"/>
    <property type="molecule type" value="mRNA"/>
</dbReference>
<evidence type="ECO:0000256" key="2">
    <source>
        <dbReference type="ARBA" id="ARBA00004609"/>
    </source>
</evidence>
<keyword evidence="6" id="KW-0472">Membrane</keyword>
<keyword evidence="4" id="KW-0336">GPI-anchor</keyword>
<feature type="compositionally biased region" description="Low complexity" evidence="9">
    <location>
        <begin position="405"/>
        <end position="419"/>
    </location>
</feature>
<dbReference type="VEuPathDB" id="TriTrypDB:Tb427_000040000"/>
<keyword evidence="5 10" id="KW-0732">Signal</keyword>
<keyword evidence="8" id="KW-0449">Lipoprotein</keyword>
<evidence type="ECO:0000256" key="1">
    <source>
        <dbReference type="ARBA" id="ARBA00002523"/>
    </source>
</evidence>
<evidence type="ECO:0000259" key="12">
    <source>
        <dbReference type="Pfam" id="PF13206"/>
    </source>
</evidence>
<evidence type="ECO:0000256" key="9">
    <source>
        <dbReference type="SAM" id="MobiDB-lite"/>
    </source>
</evidence>
<feature type="domain" description="Trypanosome variant surface glycoprotein C-terminal" evidence="11">
    <location>
        <begin position="433"/>
        <end position="551"/>
    </location>
</feature>
<evidence type="ECO:0000256" key="6">
    <source>
        <dbReference type="ARBA" id="ARBA00023136"/>
    </source>
</evidence>
<proteinExistence type="evidence at transcript level"/>
<evidence type="ECO:0000313" key="13">
    <source>
        <dbReference type="EMBL" id="AGQ49844.1"/>
    </source>
</evidence>
<dbReference type="InterPro" id="IPR019609">
    <property type="entry name" value="Variant_surf_glycoprt_trypan_C"/>
</dbReference>
<reference evidence="13" key="1">
    <citation type="journal article" date="2013" name="PLoS Pathog.">
        <title>Mosaic VSGs and the Scale of Trypanosoma brucei Antigenic Variation.</title>
        <authorList>
            <person name="Hall J.P."/>
            <person name="Wang H."/>
            <person name="Barry J.D."/>
        </authorList>
    </citation>
    <scope>NUCLEOTIDE SEQUENCE</scope>
    <source>
        <strain evidence="13">TREU927/4 GUTat 10.1</strain>
    </source>
</reference>
<feature type="domain" description="Trypanosome variant surface glycoprotein B-type N-terminal" evidence="12">
    <location>
        <begin position="32"/>
        <end position="378"/>
    </location>
</feature>
<evidence type="ECO:0000256" key="5">
    <source>
        <dbReference type="ARBA" id="ARBA00022729"/>
    </source>
</evidence>
<evidence type="ECO:0000259" key="11">
    <source>
        <dbReference type="Pfam" id="PF10659"/>
    </source>
</evidence>
<dbReference type="InterPro" id="IPR025932">
    <property type="entry name" value="Trypano_VSG_B_N_dom"/>
</dbReference>